<sequence>MKLSSNLRVVESVVNGFSVYYTCAFLCQYGNVNFEDKSNWEHLFKDYWTETNAKHNFSLAELEQAKGLWKGSGKQESLIAQPDIKDDNDSDSEVYTWFCGPSRGGQFFTLLN</sequence>
<proteinExistence type="predicted"/>
<organism evidence="1 2">
    <name type="scientific">Smallanthus sonchifolius</name>
    <dbReference type="NCBI Taxonomy" id="185202"/>
    <lineage>
        <taxon>Eukaryota</taxon>
        <taxon>Viridiplantae</taxon>
        <taxon>Streptophyta</taxon>
        <taxon>Embryophyta</taxon>
        <taxon>Tracheophyta</taxon>
        <taxon>Spermatophyta</taxon>
        <taxon>Magnoliopsida</taxon>
        <taxon>eudicotyledons</taxon>
        <taxon>Gunneridae</taxon>
        <taxon>Pentapetalae</taxon>
        <taxon>asterids</taxon>
        <taxon>campanulids</taxon>
        <taxon>Asterales</taxon>
        <taxon>Asteraceae</taxon>
        <taxon>Asteroideae</taxon>
        <taxon>Heliantheae alliance</taxon>
        <taxon>Millerieae</taxon>
        <taxon>Smallanthus</taxon>
    </lineage>
</organism>
<reference evidence="1 2" key="2">
    <citation type="journal article" date="2022" name="Mol. Ecol. Resour.">
        <title>The genomes of chicory, endive, great burdock and yacon provide insights into Asteraceae paleo-polyploidization history and plant inulin production.</title>
        <authorList>
            <person name="Fan W."/>
            <person name="Wang S."/>
            <person name="Wang H."/>
            <person name="Wang A."/>
            <person name="Jiang F."/>
            <person name="Liu H."/>
            <person name="Zhao H."/>
            <person name="Xu D."/>
            <person name="Zhang Y."/>
        </authorList>
    </citation>
    <scope>NUCLEOTIDE SEQUENCE [LARGE SCALE GENOMIC DNA]</scope>
    <source>
        <strain evidence="2">cv. Yunnan</strain>
        <tissue evidence="1">Leaves</tissue>
    </source>
</reference>
<gene>
    <name evidence="1" type="ORF">L1987_08531</name>
</gene>
<protein>
    <submittedName>
        <fullName evidence="1">Uncharacterized protein</fullName>
    </submittedName>
</protein>
<reference evidence="2" key="1">
    <citation type="journal article" date="2022" name="Mol. Ecol. Resour.">
        <title>The genomes of chicory, endive, great burdock and yacon provide insights into Asteraceae palaeo-polyploidization history and plant inulin production.</title>
        <authorList>
            <person name="Fan W."/>
            <person name="Wang S."/>
            <person name="Wang H."/>
            <person name="Wang A."/>
            <person name="Jiang F."/>
            <person name="Liu H."/>
            <person name="Zhao H."/>
            <person name="Xu D."/>
            <person name="Zhang Y."/>
        </authorList>
    </citation>
    <scope>NUCLEOTIDE SEQUENCE [LARGE SCALE GENOMIC DNA]</scope>
    <source>
        <strain evidence="2">cv. Yunnan</strain>
    </source>
</reference>
<comment type="caution">
    <text evidence="1">The sequence shown here is derived from an EMBL/GenBank/DDBJ whole genome shotgun (WGS) entry which is preliminary data.</text>
</comment>
<name>A0ACB9JMK8_9ASTR</name>
<keyword evidence="2" id="KW-1185">Reference proteome</keyword>
<evidence type="ECO:0000313" key="2">
    <source>
        <dbReference type="Proteomes" id="UP001056120"/>
    </source>
</evidence>
<dbReference type="Proteomes" id="UP001056120">
    <property type="component" value="Linkage Group LG03"/>
</dbReference>
<accession>A0ACB9JMK8</accession>
<dbReference type="EMBL" id="CM042020">
    <property type="protein sequence ID" value="KAI3820975.1"/>
    <property type="molecule type" value="Genomic_DNA"/>
</dbReference>
<evidence type="ECO:0000313" key="1">
    <source>
        <dbReference type="EMBL" id="KAI3820975.1"/>
    </source>
</evidence>